<dbReference type="GO" id="GO:0008010">
    <property type="term" value="F:structural constituent of chitin-based larval cuticle"/>
    <property type="evidence" value="ECO:0007669"/>
    <property type="project" value="TreeGrafter"/>
</dbReference>
<evidence type="ECO:0000256" key="2">
    <source>
        <dbReference type="SAM" id="MobiDB-lite"/>
    </source>
</evidence>
<evidence type="ECO:0000256" key="1">
    <source>
        <dbReference type="PROSITE-ProRule" id="PRU00497"/>
    </source>
</evidence>
<dbReference type="AlphaFoldDB" id="A0A9J6DJH5"/>
<dbReference type="InterPro" id="IPR000618">
    <property type="entry name" value="Insect_cuticle"/>
</dbReference>
<dbReference type="Proteomes" id="UP000821866">
    <property type="component" value="Chromosome 7"/>
</dbReference>
<dbReference type="PANTHER" id="PTHR10380:SF235">
    <property type="entry name" value="CUTICULAR PROTEIN 73D, ISOFORM B"/>
    <property type="match status" value="1"/>
</dbReference>
<organism evidence="3 4">
    <name type="scientific">Rhipicephalus microplus</name>
    <name type="common">Cattle tick</name>
    <name type="synonym">Boophilus microplus</name>
    <dbReference type="NCBI Taxonomy" id="6941"/>
    <lineage>
        <taxon>Eukaryota</taxon>
        <taxon>Metazoa</taxon>
        <taxon>Ecdysozoa</taxon>
        <taxon>Arthropoda</taxon>
        <taxon>Chelicerata</taxon>
        <taxon>Arachnida</taxon>
        <taxon>Acari</taxon>
        <taxon>Parasitiformes</taxon>
        <taxon>Ixodida</taxon>
        <taxon>Ixodoidea</taxon>
        <taxon>Ixodidae</taxon>
        <taxon>Rhipicephalinae</taxon>
        <taxon>Rhipicephalus</taxon>
        <taxon>Boophilus</taxon>
    </lineage>
</organism>
<dbReference type="PROSITE" id="PS51155">
    <property type="entry name" value="CHIT_BIND_RR_2"/>
    <property type="match status" value="1"/>
</dbReference>
<dbReference type="InterPro" id="IPR050468">
    <property type="entry name" value="Cuticle_Struct_Prot"/>
</dbReference>
<dbReference type="VEuPathDB" id="VectorBase:LOC119174618"/>
<reference evidence="3" key="2">
    <citation type="submission" date="2021-09" db="EMBL/GenBank/DDBJ databases">
        <authorList>
            <person name="Jia N."/>
            <person name="Wang J."/>
            <person name="Shi W."/>
            <person name="Du L."/>
            <person name="Sun Y."/>
            <person name="Zhan W."/>
            <person name="Jiang J."/>
            <person name="Wang Q."/>
            <person name="Zhang B."/>
            <person name="Ji P."/>
            <person name="Sakyi L.B."/>
            <person name="Cui X."/>
            <person name="Yuan T."/>
            <person name="Jiang B."/>
            <person name="Yang W."/>
            <person name="Lam T.T.-Y."/>
            <person name="Chang Q."/>
            <person name="Ding S."/>
            <person name="Wang X."/>
            <person name="Zhu J."/>
            <person name="Ruan X."/>
            <person name="Zhao L."/>
            <person name="Wei J."/>
            <person name="Que T."/>
            <person name="Du C."/>
            <person name="Cheng J."/>
            <person name="Dai P."/>
            <person name="Han X."/>
            <person name="Huang E."/>
            <person name="Gao Y."/>
            <person name="Liu J."/>
            <person name="Shao H."/>
            <person name="Ye R."/>
            <person name="Li L."/>
            <person name="Wei W."/>
            <person name="Wang X."/>
            <person name="Wang C."/>
            <person name="Huo Q."/>
            <person name="Li W."/>
            <person name="Guo W."/>
            <person name="Chen H."/>
            <person name="Chen S."/>
            <person name="Zhou L."/>
            <person name="Zhou L."/>
            <person name="Ni X."/>
            <person name="Tian J."/>
            <person name="Zhou Y."/>
            <person name="Sheng Y."/>
            <person name="Liu T."/>
            <person name="Pan Y."/>
            <person name="Xia L."/>
            <person name="Li J."/>
            <person name="Zhao F."/>
            <person name="Cao W."/>
        </authorList>
    </citation>
    <scope>NUCLEOTIDE SEQUENCE</scope>
    <source>
        <strain evidence="3">Rmic-2018</strain>
        <tissue evidence="3">Larvae</tissue>
    </source>
</reference>
<dbReference type="EMBL" id="JABSTU010000009">
    <property type="protein sequence ID" value="KAH8022234.1"/>
    <property type="molecule type" value="Genomic_DNA"/>
</dbReference>
<feature type="region of interest" description="Disordered" evidence="2">
    <location>
        <begin position="1"/>
        <end position="46"/>
    </location>
</feature>
<dbReference type="Pfam" id="PF00379">
    <property type="entry name" value="Chitin_bind_4"/>
    <property type="match status" value="1"/>
</dbReference>
<evidence type="ECO:0000313" key="3">
    <source>
        <dbReference type="EMBL" id="KAH8022234.1"/>
    </source>
</evidence>
<accession>A0A9J6DJH5</accession>
<proteinExistence type="predicted"/>
<evidence type="ECO:0000313" key="4">
    <source>
        <dbReference type="Proteomes" id="UP000821866"/>
    </source>
</evidence>
<protein>
    <recommendedName>
        <fullName evidence="5">Cuticular protein</fullName>
    </recommendedName>
</protein>
<sequence length="220" mass="20382">MQAYRGDYVDETPKPYNFGYEAQGPDGSSSRQEAGDGSGRVEGVYTISTEGGQRKVKYSADAGGFRAIVETNEPGTESNSPADVNFISSQPPASELAAKYGPTGPSAYGGGRGGYGGGAGGYRGGAGGYGAGGYGLGGGLGGGLGAGLGKGGFGHGVGGGLGGLGGGAGALGSHHGGAGGLGGFAGAGGYKGGAGGILGGAGAAGKYGGGAGGAGGGWQW</sequence>
<comment type="caution">
    <text evidence="3">The sequence shown here is derived from an EMBL/GenBank/DDBJ whole genome shotgun (WGS) entry which is preliminary data.</text>
</comment>
<keyword evidence="1" id="KW-0193">Cuticle</keyword>
<dbReference type="GO" id="GO:0062129">
    <property type="term" value="C:chitin-based extracellular matrix"/>
    <property type="evidence" value="ECO:0007669"/>
    <property type="project" value="TreeGrafter"/>
</dbReference>
<gene>
    <name evidence="3" type="ORF">HPB51_023112</name>
</gene>
<keyword evidence="4" id="KW-1185">Reference proteome</keyword>
<evidence type="ECO:0008006" key="5">
    <source>
        <dbReference type="Google" id="ProtNLM"/>
    </source>
</evidence>
<name>A0A9J6DJH5_RHIMP</name>
<reference evidence="3" key="1">
    <citation type="journal article" date="2020" name="Cell">
        <title>Large-Scale Comparative Analyses of Tick Genomes Elucidate Their Genetic Diversity and Vector Capacities.</title>
        <authorList>
            <consortium name="Tick Genome and Microbiome Consortium (TIGMIC)"/>
            <person name="Jia N."/>
            <person name="Wang J."/>
            <person name="Shi W."/>
            <person name="Du L."/>
            <person name="Sun Y."/>
            <person name="Zhan W."/>
            <person name="Jiang J.F."/>
            <person name="Wang Q."/>
            <person name="Zhang B."/>
            <person name="Ji P."/>
            <person name="Bell-Sakyi L."/>
            <person name="Cui X.M."/>
            <person name="Yuan T.T."/>
            <person name="Jiang B.G."/>
            <person name="Yang W.F."/>
            <person name="Lam T.T."/>
            <person name="Chang Q.C."/>
            <person name="Ding S.J."/>
            <person name="Wang X.J."/>
            <person name="Zhu J.G."/>
            <person name="Ruan X.D."/>
            <person name="Zhao L."/>
            <person name="Wei J.T."/>
            <person name="Ye R.Z."/>
            <person name="Que T.C."/>
            <person name="Du C.H."/>
            <person name="Zhou Y.H."/>
            <person name="Cheng J.X."/>
            <person name="Dai P.F."/>
            <person name="Guo W.B."/>
            <person name="Han X.H."/>
            <person name="Huang E.J."/>
            <person name="Li L.F."/>
            <person name="Wei W."/>
            <person name="Gao Y.C."/>
            <person name="Liu J.Z."/>
            <person name="Shao H.Z."/>
            <person name="Wang X."/>
            <person name="Wang C.C."/>
            <person name="Yang T.C."/>
            <person name="Huo Q.B."/>
            <person name="Li W."/>
            <person name="Chen H.Y."/>
            <person name="Chen S.E."/>
            <person name="Zhou L.G."/>
            <person name="Ni X.B."/>
            <person name="Tian J.H."/>
            <person name="Sheng Y."/>
            <person name="Liu T."/>
            <person name="Pan Y.S."/>
            <person name="Xia L.Y."/>
            <person name="Li J."/>
            <person name="Zhao F."/>
            <person name="Cao W.C."/>
        </authorList>
    </citation>
    <scope>NUCLEOTIDE SEQUENCE</scope>
    <source>
        <strain evidence="3">Rmic-2018</strain>
    </source>
</reference>
<dbReference type="PANTHER" id="PTHR10380">
    <property type="entry name" value="CUTICLE PROTEIN"/>
    <property type="match status" value="1"/>
</dbReference>